<feature type="region of interest" description="Disordered" evidence="5">
    <location>
        <begin position="395"/>
        <end position="478"/>
    </location>
</feature>
<dbReference type="Pfam" id="PF00627">
    <property type="entry name" value="UBA"/>
    <property type="match status" value="1"/>
</dbReference>
<feature type="compositionally biased region" description="Low complexity" evidence="5">
    <location>
        <begin position="418"/>
        <end position="440"/>
    </location>
</feature>
<gene>
    <name evidence="8" type="ORF">AMAG_11778</name>
</gene>
<proteinExistence type="inferred from homology"/>
<reference evidence="9" key="2">
    <citation type="submission" date="2009-11" db="EMBL/GenBank/DDBJ databases">
        <title>The Genome Sequence of Allomyces macrogynus strain ATCC 38327.</title>
        <authorList>
            <consortium name="The Broad Institute Genome Sequencing Platform"/>
            <person name="Russ C."/>
            <person name="Cuomo C."/>
            <person name="Shea T."/>
            <person name="Young S.K."/>
            <person name="Zeng Q."/>
            <person name="Koehrsen M."/>
            <person name="Haas B."/>
            <person name="Borodovsky M."/>
            <person name="Guigo R."/>
            <person name="Alvarado L."/>
            <person name="Berlin A."/>
            <person name="Borenstein D."/>
            <person name="Chen Z."/>
            <person name="Engels R."/>
            <person name="Freedman E."/>
            <person name="Gellesch M."/>
            <person name="Goldberg J."/>
            <person name="Griggs A."/>
            <person name="Gujja S."/>
            <person name="Heiman D."/>
            <person name="Hepburn T."/>
            <person name="Howarth C."/>
            <person name="Jen D."/>
            <person name="Larson L."/>
            <person name="Lewis B."/>
            <person name="Mehta T."/>
            <person name="Park D."/>
            <person name="Pearson M."/>
            <person name="Roberts A."/>
            <person name="Saif S."/>
            <person name="Shenoy N."/>
            <person name="Sisk P."/>
            <person name="Stolte C."/>
            <person name="Sykes S."/>
            <person name="Walk T."/>
            <person name="White J."/>
            <person name="Yandava C."/>
            <person name="Burger G."/>
            <person name="Gray M.W."/>
            <person name="Holland P.W.H."/>
            <person name="King N."/>
            <person name="Lang F.B.F."/>
            <person name="Roger A.J."/>
            <person name="Ruiz-Trillo I."/>
            <person name="Lander E."/>
            <person name="Nusbaum C."/>
        </authorList>
    </citation>
    <scope>NUCLEOTIDE SEQUENCE [LARGE SCALE GENOMIC DNA]</scope>
    <source>
        <strain evidence="9">ATCC 38327</strain>
    </source>
</reference>
<accession>A0A0L0SWE7</accession>
<feature type="domain" description="UBA" evidence="6">
    <location>
        <begin position="649"/>
        <end position="689"/>
    </location>
</feature>
<reference evidence="8 9" key="1">
    <citation type="submission" date="2009-11" db="EMBL/GenBank/DDBJ databases">
        <title>Annotation of Allomyces macrogynus ATCC 38327.</title>
        <authorList>
            <consortium name="The Broad Institute Genome Sequencing Platform"/>
            <person name="Russ C."/>
            <person name="Cuomo C."/>
            <person name="Burger G."/>
            <person name="Gray M.W."/>
            <person name="Holland P.W.H."/>
            <person name="King N."/>
            <person name="Lang F.B.F."/>
            <person name="Roger A.J."/>
            <person name="Ruiz-Trillo I."/>
            <person name="Young S.K."/>
            <person name="Zeng Q."/>
            <person name="Gargeya S."/>
            <person name="Fitzgerald M."/>
            <person name="Haas B."/>
            <person name="Abouelleil A."/>
            <person name="Alvarado L."/>
            <person name="Arachchi H.M."/>
            <person name="Berlin A."/>
            <person name="Chapman S.B."/>
            <person name="Gearin G."/>
            <person name="Goldberg J."/>
            <person name="Griggs A."/>
            <person name="Gujja S."/>
            <person name="Hansen M."/>
            <person name="Heiman D."/>
            <person name="Howarth C."/>
            <person name="Larimer J."/>
            <person name="Lui A."/>
            <person name="MacDonald P.J.P."/>
            <person name="McCowen C."/>
            <person name="Montmayeur A."/>
            <person name="Murphy C."/>
            <person name="Neiman D."/>
            <person name="Pearson M."/>
            <person name="Priest M."/>
            <person name="Roberts A."/>
            <person name="Saif S."/>
            <person name="Shea T."/>
            <person name="Sisk P."/>
            <person name="Stolte C."/>
            <person name="Sykes S."/>
            <person name="Wortman J."/>
            <person name="Nusbaum C."/>
            <person name="Birren B."/>
        </authorList>
    </citation>
    <scope>NUCLEOTIDE SEQUENCE [LARGE SCALE GENOMIC DNA]</scope>
    <source>
        <strain evidence="8 9">ATCC 38327</strain>
    </source>
</reference>
<evidence type="ECO:0000313" key="9">
    <source>
        <dbReference type="Proteomes" id="UP000054350"/>
    </source>
</evidence>
<keyword evidence="2" id="KW-0217">Developmental protein</keyword>
<keyword evidence="9" id="KW-1185">Reference proteome</keyword>
<dbReference type="InterPro" id="IPR009060">
    <property type="entry name" value="UBA-like_sf"/>
</dbReference>
<dbReference type="PROSITE" id="PS50030">
    <property type="entry name" value="UBA"/>
    <property type="match status" value="1"/>
</dbReference>
<protein>
    <recommendedName>
        <fullName evidence="10">UBA domain-containing protein</fullName>
    </recommendedName>
</protein>
<organism evidence="8 9">
    <name type="scientific">Allomyces macrogynus (strain ATCC 38327)</name>
    <name type="common">Allomyces javanicus var. macrogynus</name>
    <dbReference type="NCBI Taxonomy" id="578462"/>
    <lineage>
        <taxon>Eukaryota</taxon>
        <taxon>Fungi</taxon>
        <taxon>Fungi incertae sedis</taxon>
        <taxon>Blastocladiomycota</taxon>
        <taxon>Blastocladiomycetes</taxon>
        <taxon>Blastocladiales</taxon>
        <taxon>Blastocladiaceae</taxon>
        <taxon>Allomyces</taxon>
    </lineage>
</organism>
<dbReference type="Proteomes" id="UP000054350">
    <property type="component" value="Unassembled WGS sequence"/>
</dbReference>
<feature type="region of interest" description="Disordered" evidence="5">
    <location>
        <begin position="94"/>
        <end position="125"/>
    </location>
</feature>
<name>A0A0L0SWE7_ALLM3</name>
<dbReference type="EMBL" id="GG745350">
    <property type="protein sequence ID" value="KNE66664.1"/>
    <property type="molecule type" value="Genomic_DNA"/>
</dbReference>
<evidence type="ECO:0000259" key="6">
    <source>
        <dbReference type="PROSITE" id="PS50030"/>
    </source>
</evidence>
<dbReference type="PROSITE" id="PS50031">
    <property type="entry name" value="EH"/>
    <property type="match status" value="1"/>
</dbReference>
<dbReference type="InterPro" id="IPR015940">
    <property type="entry name" value="UBA"/>
</dbReference>
<keyword evidence="3 4" id="KW-0175">Coiled coil</keyword>
<dbReference type="OrthoDB" id="524326at2759"/>
<evidence type="ECO:0000256" key="5">
    <source>
        <dbReference type="SAM" id="MobiDB-lite"/>
    </source>
</evidence>
<evidence type="ECO:0000256" key="2">
    <source>
        <dbReference type="ARBA" id="ARBA00022473"/>
    </source>
</evidence>
<evidence type="ECO:0000256" key="4">
    <source>
        <dbReference type="SAM" id="Coils"/>
    </source>
</evidence>
<feature type="domain" description="EH" evidence="7">
    <location>
        <begin position="1"/>
        <end position="28"/>
    </location>
</feature>
<sequence>MHLIMDRLAGHAIPDPLPTDLIPPARRTASPPLAMASAAKNASIVSLAPTPPNPVAPTSFDEIIGGSGSSGAPAAAASALGGIGLLAGLGATTAAGRAGSPATPATATAAARGPTPSAPSASMSMAGGPGSFGSFPALNLGGGSGAPSSAAVSQLPEAQELAQLTSKTEALSLHRIETTNLINALSIEKQNLTIRLGQVKAAHDAEQQLLDSLKTTFETERKAVDTLKDEVLALERARQEIIAEKASLSDQMTAHRQDAENARNRIVALNFEINTMRQELVGLRAQAAREKENAEFNAQSVQNIEETKGAIAGQVEDERRIRANMPPPPVPAQRPTQVVAPVATHATGGSSVSAGTSRSATTAPVAAHATGGSTFSRPIPAAAAAPVFAHTTGGSTFSTTSGRSPVGHGVGSPLAMPSGTAASLTGSASFDPFATTETAPTPAPAPRPRSLDQLRSTSPTTTSIRSFEQAFPSPSKLGTVVSTSPVATVVSVPTPARATSDDDVPDEYKSEFDAFAFNFPPVSPPGAAGSPSAVPAVAAHDPFATMGAATVPAVPASGTASPGAAAWGTDFDPFGAPGAASAPVSAAPASSAPAAPFDDPFAALSAPTSAPAAFGAPVGVDDAFDPFAAPSAAPASLAPALPGRPVGTPPPADAVAAVMALGFSHDQAVSALKRYDNDPGKASNYLIDEAAKQ</sequence>
<dbReference type="InterPro" id="IPR040353">
    <property type="entry name" value="FLX/FLX-like"/>
</dbReference>
<dbReference type="AlphaFoldDB" id="A0A0L0SWE7"/>
<feature type="compositionally biased region" description="Low complexity" evidence="5">
    <location>
        <begin position="455"/>
        <end position="466"/>
    </location>
</feature>
<dbReference type="Gene3D" id="1.10.8.10">
    <property type="entry name" value="DNA helicase RuvA subunit, C-terminal domain"/>
    <property type="match status" value="1"/>
</dbReference>
<evidence type="ECO:0008006" key="10">
    <source>
        <dbReference type="Google" id="ProtNLM"/>
    </source>
</evidence>
<dbReference type="VEuPathDB" id="FungiDB:AMAG_11778"/>
<comment type="similarity">
    <text evidence="1">Belongs to the FLX family.</text>
</comment>
<dbReference type="InterPro" id="IPR000261">
    <property type="entry name" value="EH_dom"/>
</dbReference>
<feature type="region of interest" description="Disordered" evidence="5">
    <location>
        <begin position="674"/>
        <end position="693"/>
    </location>
</feature>
<dbReference type="PANTHER" id="PTHR33405">
    <property type="entry name" value="PROTEIN FLX-LIKE 2"/>
    <property type="match status" value="1"/>
</dbReference>
<evidence type="ECO:0000256" key="3">
    <source>
        <dbReference type="ARBA" id="ARBA00023054"/>
    </source>
</evidence>
<dbReference type="SUPFAM" id="SSF46934">
    <property type="entry name" value="UBA-like"/>
    <property type="match status" value="1"/>
</dbReference>
<evidence type="ECO:0000259" key="7">
    <source>
        <dbReference type="PROSITE" id="PS50031"/>
    </source>
</evidence>
<evidence type="ECO:0000256" key="1">
    <source>
        <dbReference type="ARBA" id="ARBA00005405"/>
    </source>
</evidence>
<dbReference type="PANTHER" id="PTHR33405:SF20">
    <property type="entry name" value="PROTEIN FLX-LIKE 3"/>
    <property type="match status" value="1"/>
</dbReference>
<evidence type="ECO:0000313" key="8">
    <source>
        <dbReference type="EMBL" id="KNE66664.1"/>
    </source>
</evidence>
<feature type="coiled-coil region" evidence="4">
    <location>
        <begin position="210"/>
        <end position="293"/>
    </location>
</feature>
<dbReference type="SMART" id="SM00165">
    <property type="entry name" value="UBA"/>
    <property type="match status" value="1"/>
</dbReference>